<dbReference type="OrthoDB" id="2594125at2"/>
<keyword evidence="5" id="KW-1185">Reference proteome</keyword>
<dbReference type="EMBL" id="LYPC01000020">
    <property type="protein sequence ID" value="OCT14151.1"/>
    <property type="molecule type" value="Genomic_DNA"/>
</dbReference>
<feature type="transmembrane region" description="Helical" evidence="3">
    <location>
        <begin position="13"/>
        <end position="38"/>
    </location>
</feature>
<dbReference type="GO" id="GO:0030420">
    <property type="term" value="P:establishment of competence for transformation"/>
    <property type="evidence" value="ECO:0007669"/>
    <property type="project" value="UniProtKB-KW"/>
</dbReference>
<evidence type="ECO:0000256" key="3">
    <source>
        <dbReference type="SAM" id="Phobius"/>
    </source>
</evidence>
<evidence type="ECO:0000256" key="1">
    <source>
        <dbReference type="ARBA" id="ARBA00004241"/>
    </source>
</evidence>
<evidence type="ECO:0000313" key="4">
    <source>
        <dbReference type="EMBL" id="OCT14151.1"/>
    </source>
</evidence>
<dbReference type="NCBIfam" id="TIGR02532">
    <property type="entry name" value="IV_pilin_GFxxxE"/>
    <property type="match status" value="1"/>
</dbReference>
<keyword evidence="3" id="KW-1133">Transmembrane helix</keyword>
<comment type="caution">
    <text evidence="4">The sequence shown here is derived from an EMBL/GenBank/DDBJ whole genome shotgun (WGS) entry which is preliminary data.</text>
</comment>
<comment type="subcellular location">
    <subcellularLocation>
        <location evidence="1">Cell surface</location>
    </subcellularLocation>
</comment>
<dbReference type="RefSeq" id="WP_065853004.1">
    <property type="nucleotide sequence ID" value="NZ_LYPC01000020.1"/>
</dbReference>
<evidence type="ECO:0008006" key="6">
    <source>
        <dbReference type="Google" id="ProtNLM"/>
    </source>
</evidence>
<dbReference type="AlphaFoldDB" id="A0A1C1A0T7"/>
<keyword evidence="2" id="KW-0178">Competence</keyword>
<name>A0A1C1A0T7_9BACL</name>
<gene>
    <name evidence="4" type="ORF">A8709_25235</name>
</gene>
<evidence type="ECO:0000313" key="5">
    <source>
        <dbReference type="Proteomes" id="UP000093309"/>
    </source>
</evidence>
<sequence>MARNEKGMTLIELLAAILIFGMVASILYSFMLMGVSMYKRVTMETQMRNQGDGLYSQIISELKEAVYVQDEGTDKRVIRYAKKSQDPKAYIDLYEMEVFPEPNGGGKIEVRKAGSSVVEQVFQLGGKFTIREGSLSEASQNHDRVQVTLEYARTNADQYKLADSPKLVINSQIPLFRND</sequence>
<proteinExistence type="predicted"/>
<dbReference type="GO" id="GO:0009986">
    <property type="term" value="C:cell surface"/>
    <property type="evidence" value="ECO:0007669"/>
    <property type="project" value="UniProtKB-SubCell"/>
</dbReference>
<protein>
    <recommendedName>
        <fullName evidence="6">Prepilin-type N-terminal cleavage/methylation domain-containing protein</fullName>
    </recommendedName>
</protein>
<keyword evidence="3" id="KW-0472">Membrane</keyword>
<dbReference type="Pfam" id="PF07963">
    <property type="entry name" value="N_methyl"/>
    <property type="match status" value="1"/>
</dbReference>
<accession>A0A1C1A0T7</accession>
<dbReference type="Proteomes" id="UP000093309">
    <property type="component" value="Unassembled WGS sequence"/>
</dbReference>
<dbReference type="PROSITE" id="PS00409">
    <property type="entry name" value="PROKAR_NTER_METHYL"/>
    <property type="match status" value="1"/>
</dbReference>
<organism evidence="4 5">
    <name type="scientific">Paenibacillus pectinilyticus</name>
    <dbReference type="NCBI Taxonomy" id="512399"/>
    <lineage>
        <taxon>Bacteria</taxon>
        <taxon>Bacillati</taxon>
        <taxon>Bacillota</taxon>
        <taxon>Bacilli</taxon>
        <taxon>Bacillales</taxon>
        <taxon>Paenibacillaceae</taxon>
        <taxon>Paenibacillus</taxon>
    </lineage>
</organism>
<dbReference type="InterPro" id="IPR012902">
    <property type="entry name" value="N_methyl_site"/>
</dbReference>
<reference evidence="5" key="1">
    <citation type="submission" date="2016-05" db="EMBL/GenBank/DDBJ databases">
        <title>Paenibacillus oryzae. sp. nov., isolated from the rice root.</title>
        <authorList>
            <person name="Zhang J."/>
            <person name="Zhang X."/>
        </authorList>
    </citation>
    <scope>NUCLEOTIDE SEQUENCE [LARGE SCALE GENOMIC DNA]</scope>
    <source>
        <strain evidence="5">KCTC13222</strain>
    </source>
</reference>
<dbReference type="STRING" id="512399.A8709_25235"/>
<keyword evidence="3" id="KW-0812">Transmembrane</keyword>
<evidence type="ECO:0000256" key="2">
    <source>
        <dbReference type="ARBA" id="ARBA00023287"/>
    </source>
</evidence>